<name>A0A370MVV3_9BURK</name>
<keyword evidence="4" id="KW-0804">Transcription</keyword>
<dbReference type="SUPFAM" id="SSF46785">
    <property type="entry name" value="Winged helix' DNA-binding domain"/>
    <property type="match status" value="1"/>
</dbReference>
<accession>A0A370MVV3</accession>
<evidence type="ECO:0000313" key="8">
    <source>
        <dbReference type="Proteomes" id="UP000254875"/>
    </source>
</evidence>
<evidence type="ECO:0000256" key="4">
    <source>
        <dbReference type="ARBA" id="ARBA00023163"/>
    </source>
</evidence>
<feature type="domain" description="HTH lysR-type" evidence="6">
    <location>
        <begin position="13"/>
        <end position="70"/>
    </location>
</feature>
<comment type="caution">
    <text evidence="7">The sequence shown here is derived from an EMBL/GenBank/DDBJ whole genome shotgun (WGS) entry which is preliminary data.</text>
</comment>
<evidence type="ECO:0000256" key="2">
    <source>
        <dbReference type="ARBA" id="ARBA00023015"/>
    </source>
</evidence>
<feature type="transmembrane region" description="Helical" evidence="5">
    <location>
        <begin position="229"/>
        <end position="248"/>
    </location>
</feature>
<comment type="similarity">
    <text evidence="1">Belongs to the LysR transcriptional regulatory family.</text>
</comment>
<organism evidence="7 8">
    <name type="scientific">Paraburkholderia lacunae</name>
    <dbReference type="NCBI Taxonomy" id="2211104"/>
    <lineage>
        <taxon>Bacteria</taxon>
        <taxon>Pseudomonadati</taxon>
        <taxon>Pseudomonadota</taxon>
        <taxon>Betaproteobacteria</taxon>
        <taxon>Burkholderiales</taxon>
        <taxon>Burkholderiaceae</taxon>
        <taxon>Paraburkholderia</taxon>
    </lineage>
</organism>
<keyword evidence="8" id="KW-1185">Reference proteome</keyword>
<dbReference type="Proteomes" id="UP000254875">
    <property type="component" value="Unassembled WGS sequence"/>
</dbReference>
<dbReference type="PANTHER" id="PTHR30579">
    <property type="entry name" value="TRANSCRIPTIONAL REGULATOR"/>
    <property type="match status" value="1"/>
</dbReference>
<keyword evidence="5" id="KW-1133">Transmembrane helix</keyword>
<reference evidence="8" key="1">
    <citation type="submission" date="2018-05" db="EMBL/GenBank/DDBJ databases">
        <authorList>
            <person name="Feng T."/>
        </authorList>
    </citation>
    <scope>NUCLEOTIDE SEQUENCE [LARGE SCALE GENOMIC DNA]</scope>
    <source>
        <strain evidence="8">S27</strain>
    </source>
</reference>
<dbReference type="Pfam" id="PF03466">
    <property type="entry name" value="LysR_substrate"/>
    <property type="match status" value="1"/>
</dbReference>
<dbReference type="EMBL" id="QHKS01000061">
    <property type="protein sequence ID" value="RDJ97317.1"/>
    <property type="molecule type" value="Genomic_DNA"/>
</dbReference>
<keyword evidence="5" id="KW-0472">Membrane</keyword>
<evidence type="ECO:0000256" key="5">
    <source>
        <dbReference type="SAM" id="Phobius"/>
    </source>
</evidence>
<protein>
    <submittedName>
        <fullName evidence="7">LysR family transcriptional regulator</fullName>
    </submittedName>
</protein>
<evidence type="ECO:0000313" key="7">
    <source>
        <dbReference type="EMBL" id="RDJ97317.1"/>
    </source>
</evidence>
<dbReference type="PROSITE" id="PS50931">
    <property type="entry name" value="HTH_LYSR"/>
    <property type="match status" value="1"/>
</dbReference>
<gene>
    <name evidence="7" type="ORF">DLM46_38145</name>
</gene>
<dbReference type="InterPro" id="IPR036388">
    <property type="entry name" value="WH-like_DNA-bd_sf"/>
</dbReference>
<dbReference type="Gene3D" id="1.10.10.10">
    <property type="entry name" value="Winged helix-like DNA-binding domain superfamily/Winged helix DNA-binding domain"/>
    <property type="match status" value="1"/>
</dbReference>
<evidence type="ECO:0000256" key="3">
    <source>
        <dbReference type="ARBA" id="ARBA00023125"/>
    </source>
</evidence>
<dbReference type="AlphaFoldDB" id="A0A370MVV3"/>
<dbReference type="SUPFAM" id="SSF53850">
    <property type="entry name" value="Periplasmic binding protein-like II"/>
    <property type="match status" value="1"/>
</dbReference>
<sequence>MRKSNLQKRTEPLAWDDLRTVLAVAREGSLSGAARALQVEHSTVFRRLRAIEERFGAELFERGRGGYSPTAHGEAVAESARVMEEAALAAERRVLGADVRLSGVVRIATTEMFAAYLLPEVLPTFLDENPEIEIEIDVANQNVNLTHREADLALRIADQPAEHLYGRKVGELRYAIFAHRRYFRRGTAPQLEELPWIGFDESLRRLTIARWLDARLPGMRPRLRADSTIAIMHAAAAGIGAAILPLLAADANPSLRRVTGVLEELAVPLWVLNHADVRENARVRALSRHLATTLPATLERLQQSQS</sequence>
<proteinExistence type="inferred from homology"/>
<evidence type="ECO:0000259" key="6">
    <source>
        <dbReference type="PROSITE" id="PS50931"/>
    </source>
</evidence>
<dbReference type="PANTHER" id="PTHR30579:SF3">
    <property type="entry name" value="TRANSCRIPTIONAL REGULATORY PROTEIN"/>
    <property type="match status" value="1"/>
</dbReference>
<dbReference type="GO" id="GO:0003700">
    <property type="term" value="F:DNA-binding transcription factor activity"/>
    <property type="evidence" value="ECO:0007669"/>
    <property type="project" value="InterPro"/>
</dbReference>
<dbReference type="Gene3D" id="3.40.190.290">
    <property type="match status" value="1"/>
</dbReference>
<dbReference type="InterPro" id="IPR000847">
    <property type="entry name" value="LysR_HTH_N"/>
</dbReference>
<keyword evidence="5" id="KW-0812">Transmembrane</keyword>
<dbReference type="InterPro" id="IPR050176">
    <property type="entry name" value="LTTR"/>
</dbReference>
<dbReference type="InterPro" id="IPR036390">
    <property type="entry name" value="WH_DNA-bd_sf"/>
</dbReference>
<dbReference type="Pfam" id="PF00126">
    <property type="entry name" value="HTH_1"/>
    <property type="match status" value="1"/>
</dbReference>
<dbReference type="GO" id="GO:0003677">
    <property type="term" value="F:DNA binding"/>
    <property type="evidence" value="ECO:0007669"/>
    <property type="project" value="UniProtKB-KW"/>
</dbReference>
<dbReference type="InterPro" id="IPR005119">
    <property type="entry name" value="LysR_subst-bd"/>
</dbReference>
<keyword evidence="3" id="KW-0238">DNA-binding</keyword>
<dbReference type="OrthoDB" id="9072091at2"/>
<keyword evidence="2" id="KW-0805">Transcription regulation</keyword>
<evidence type="ECO:0000256" key="1">
    <source>
        <dbReference type="ARBA" id="ARBA00009437"/>
    </source>
</evidence>